<keyword evidence="1" id="KW-0677">Repeat</keyword>
<dbReference type="GO" id="GO:0005654">
    <property type="term" value="C:nucleoplasm"/>
    <property type="evidence" value="ECO:0007669"/>
    <property type="project" value="Ensembl"/>
</dbReference>
<dbReference type="GO" id="GO:0003729">
    <property type="term" value="F:mRNA binding"/>
    <property type="evidence" value="ECO:0007669"/>
    <property type="project" value="Ensembl"/>
</dbReference>
<dbReference type="GO" id="GO:0006376">
    <property type="term" value="P:mRNA splice site recognition"/>
    <property type="evidence" value="ECO:0007669"/>
    <property type="project" value="Ensembl"/>
</dbReference>
<dbReference type="InterPro" id="IPR012677">
    <property type="entry name" value="Nucleotide-bd_a/b_plait_sf"/>
</dbReference>
<dbReference type="EMBL" id="AEYP01031059">
    <property type="status" value="NOT_ANNOTATED_CDS"/>
    <property type="molecule type" value="Genomic_DNA"/>
</dbReference>
<dbReference type="AlphaFoldDB" id="M3XPL9"/>
<dbReference type="EMBL" id="AEYP01031060">
    <property type="status" value="NOT_ANNOTATED_CDS"/>
    <property type="molecule type" value="Genomic_DNA"/>
</dbReference>
<reference evidence="6" key="1">
    <citation type="submission" date="2024-06" db="UniProtKB">
        <authorList>
            <consortium name="Ensembl"/>
        </authorList>
    </citation>
    <scope>IDENTIFICATION</scope>
</reference>
<evidence type="ECO:0000256" key="3">
    <source>
        <dbReference type="PROSITE-ProRule" id="PRU00176"/>
    </source>
</evidence>
<feature type="domain" description="RRM" evidence="5">
    <location>
        <begin position="330"/>
        <end position="408"/>
    </location>
</feature>
<dbReference type="InterPro" id="IPR035979">
    <property type="entry name" value="RBD_domain_sf"/>
</dbReference>
<evidence type="ECO:0000256" key="2">
    <source>
        <dbReference type="ARBA" id="ARBA00022884"/>
    </source>
</evidence>
<dbReference type="GO" id="GO:0060079">
    <property type="term" value="P:excitatory postsynaptic potential"/>
    <property type="evidence" value="ECO:0007669"/>
    <property type="project" value="Ensembl"/>
</dbReference>
<keyword evidence="2 3" id="KW-0694">RNA-binding</keyword>
<proteinExistence type="predicted"/>
<dbReference type="Pfam" id="PF00076">
    <property type="entry name" value="RRM_1"/>
    <property type="match status" value="2"/>
</dbReference>
<evidence type="ECO:0000259" key="5">
    <source>
        <dbReference type="PROSITE" id="PS50102"/>
    </source>
</evidence>
<dbReference type="FunFam" id="3.30.70.330:FF:000007">
    <property type="entry name" value="CUGBP Elav-like family member 4 isoform 3"/>
    <property type="match status" value="1"/>
</dbReference>
<evidence type="ECO:0000256" key="1">
    <source>
        <dbReference type="ARBA" id="ARBA00022737"/>
    </source>
</evidence>
<dbReference type="EMBL" id="AEYP01031067">
    <property type="status" value="NOT_ANNOTATED_CDS"/>
    <property type="molecule type" value="Genomic_DNA"/>
</dbReference>
<dbReference type="GO" id="GO:0000380">
    <property type="term" value="P:alternative mRNA splicing, via spliceosome"/>
    <property type="evidence" value="ECO:0007669"/>
    <property type="project" value="Ensembl"/>
</dbReference>
<feature type="compositionally biased region" description="Polar residues" evidence="4">
    <location>
        <begin position="15"/>
        <end position="26"/>
    </location>
</feature>
<dbReference type="EMBL" id="AEYP01031066">
    <property type="status" value="NOT_ANNOTATED_CDS"/>
    <property type="molecule type" value="Genomic_DNA"/>
</dbReference>
<feature type="domain" description="RRM" evidence="5">
    <location>
        <begin position="29"/>
        <end position="109"/>
    </location>
</feature>
<dbReference type="GO" id="GO:0048026">
    <property type="term" value="P:positive regulation of mRNA splicing, via spliceosome"/>
    <property type="evidence" value="ECO:0007669"/>
    <property type="project" value="Ensembl"/>
</dbReference>
<dbReference type="EMBL" id="AEYP01031063">
    <property type="status" value="NOT_ANNOTATED_CDS"/>
    <property type="molecule type" value="Genomic_DNA"/>
</dbReference>
<dbReference type="Ensembl" id="ENSMPUT00000001040.1">
    <property type="protein sequence ID" value="ENSMPUP00000001019.1"/>
    <property type="gene ID" value="ENSMPUG00000001027.1"/>
</dbReference>
<feature type="region of interest" description="Disordered" evidence="4">
    <location>
        <begin position="1"/>
        <end position="26"/>
    </location>
</feature>
<dbReference type="InterPro" id="IPR000504">
    <property type="entry name" value="RRM_dom"/>
</dbReference>
<dbReference type="GO" id="GO:0048025">
    <property type="term" value="P:negative regulation of mRNA splicing, via spliceosome"/>
    <property type="evidence" value="ECO:0007669"/>
    <property type="project" value="Ensembl"/>
</dbReference>
<dbReference type="STRING" id="9669.ENSMPUP00000001019"/>
<dbReference type="GO" id="GO:0005737">
    <property type="term" value="C:cytoplasm"/>
    <property type="evidence" value="ECO:0007669"/>
    <property type="project" value="Ensembl"/>
</dbReference>
<dbReference type="EMBL" id="AEYP01031058">
    <property type="status" value="NOT_ANNOTATED_CDS"/>
    <property type="molecule type" value="Genomic_DNA"/>
</dbReference>
<dbReference type="CDD" id="cd12635">
    <property type="entry name" value="RRM2_CELF3_4_5_6"/>
    <property type="match status" value="1"/>
</dbReference>
<gene>
    <name evidence="6" type="primary">CELF4</name>
</gene>
<evidence type="ECO:0000256" key="4">
    <source>
        <dbReference type="SAM" id="MobiDB-lite"/>
    </source>
</evidence>
<dbReference type="OMA" id="RINTEHT"/>
<name>M3XPL9_MUSPF</name>
<sequence length="415" mass="43693">MNRPIQVKPADSESRGGSSCLRQPPSQDRKLFVGMLNKQQSEDDVRRLFEAFGNIEECTILRGPDGNSKGCAFVKYSSHAEAQAAINALHGSQTMPGASSSLVVKFADTDKERTMRRMQQMAGQMGMFNPMAIPFGAYGAYAQALMQQQAALMASVAQGGYLNPMAAFAAAQMQQMAALNMNGLAAAPMTPTSGGSTPPGITAPAVPSIPSPIGLKAPLLTLGSRYPRLKTSAPSQGGSHATVAGKSLAATASSCGHGWGEAGLVGMADFCSLGSPAAQSPTAADPLQQAYAGVQQYAAAAAYPAAYGQPPPMIPQQQREAPPTAGPEGCNLFIYHLPQEFGDAELMQMFLPFGNVISSKVFVDRATNQSKCFGFVSFDNPASAQTAIQAMNGFQIGMKRLKVQLKRPKDANRPY</sequence>
<dbReference type="EMBL" id="AEYP01031061">
    <property type="status" value="NOT_ANNOTATED_CDS"/>
    <property type="molecule type" value="Genomic_DNA"/>
</dbReference>
<dbReference type="GO" id="GO:0098794">
    <property type="term" value="C:postsynapse"/>
    <property type="evidence" value="ECO:0007669"/>
    <property type="project" value="GOC"/>
</dbReference>
<dbReference type="FunFam" id="3.30.70.330:FF:000069">
    <property type="entry name" value="CUGBP Elav-like family member 5 isoform X1"/>
    <property type="match status" value="1"/>
</dbReference>
<dbReference type="InParanoid" id="M3XPL9"/>
<dbReference type="GO" id="GO:0090394">
    <property type="term" value="P:negative regulation of excitatory postsynaptic potential"/>
    <property type="evidence" value="ECO:0007669"/>
    <property type="project" value="Ensembl"/>
</dbReference>
<dbReference type="Gene3D" id="3.30.70.330">
    <property type="match status" value="2"/>
</dbReference>
<dbReference type="EMBL" id="AEYP01031062">
    <property type="status" value="NOT_ANNOTATED_CDS"/>
    <property type="molecule type" value="Genomic_DNA"/>
</dbReference>
<organism evidence="6">
    <name type="scientific">Mustela putorius furo</name>
    <name type="common">European domestic ferret</name>
    <name type="synonym">Mustela furo</name>
    <dbReference type="NCBI Taxonomy" id="9669"/>
    <lineage>
        <taxon>Eukaryota</taxon>
        <taxon>Metazoa</taxon>
        <taxon>Chordata</taxon>
        <taxon>Craniata</taxon>
        <taxon>Vertebrata</taxon>
        <taxon>Euteleostomi</taxon>
        <taxon>Mammalia</taxon>
        <taxon>Eutheria</taxon>
        <taxon>Laurasiatheria</taxon>
        <taxon>Carnivora</taxon>
        <taxon>Caniformia</taxon>
        <taxon>Musteloidea</taxon>
        <taxon>Mustelidae</taxon>
        <taxon>Mustelinae</taxon>
        <taxon>Mustela</taxon>
    </lineage>
</organism>
<dbReference type="HOGENOM" id="CLU_015367_0_1_1"/>
<dbReference type="GO" id="GO:0036002">
    <property type="term" value="F:pre-mRNA binding"/>
    <property type="evidence" value="ECO:0007669"/>
    <property type="project" value="Ensembl"/>
</dbReference>
<dbReference type="eggNOG" id="KOG0146">
    <property type="taxonomic scope" value="Eukaryota"/>
</dbReference>
<accession>M3XPL9</accession>
<dbReference type="SMART" id="SM00360">
    <property type="entry name" value="RRM"/>
    <property type="match status" value="2"/>
</dbReference>
<protein>
    <submittedName>
        <fullName evidence="6">CUGBP Elav-like family member 4</fullName>
    </submittedName>
</protein>
<dbReference type="GO" id="GO:1902866">
    <property type="term" value="P:regulation of retina development in camera-type eye"/>
    <property type="evidence" value="ECO:0007669"/>
    <property type="project" value="Ensembl"/>
</dbReference>
<dbReference type="EMBL" id="AEYP01031064">
    <property type="status" value="NOT_ANNOTATED_CDS"/>
    <property type="molecule type" value="Genomic_DNA"/>
</dbReference>
<dbReference type="SUPFAM" id="SSF54928">
    <property type="entry name" value="RNA-binding domain, RBD"/>
    <property type="match status" value="1"/>
</dbReference>
<dbReference type="GeneTree" id="ENSGT00940000158673"/>
<dbReference type="GO" id="GO:0000381">
    <property type="term" value="P:regulation of alternative mRNA splicing, via spliceosome"/>
    <property type="evidence" value="ECO:0007669"/>
    <property type="project" value="Ensembl"/>
</dbReference>
<dbReference type="CDD" id="cd12639">
    <property type="entry name" value="RRM3_CELF3_4_5_6"/>
    <property type="match status" value="1"/>
</dbReference>
<dbReference type="PROSITE" id="PS50102">
    <property type="entry name" value="RRM"/>
    <property type="match status" value="2"/>
</dbReference>
<dbReference type="GO" id="GO:0001701">
    <property type="term" value="P:in utero embryonic development"/>
    <property type="evidence" value="ECO:0007669"/>
    <property type="project" value="Ensembl"/>
</dbReference>
<dbReference type="PANTHER" id="PTHR24012">
    <property type="entry name" value="RNA BINDING PROTEIN"/>
    <property type="match status" value="1"/>
</dbReference>
<dbReference type="EMBL" id="AEYP01031065">
    <property type="status" value="NOT_ANNOTATED_CDS"/>
    <property type="molecule type" value="Genomic_DNA"/>
</dbReference>
<evidence type="ECO:0000313" key="6">
    <source>
        <dbReference type="Ensembl" id="ENSMPUP00000001019.1"/>
    </source>
</evidence>